<dbReference type="PROSITE" id="PS50158">
    <property type="entry name" value="ZF_CCHC"/>
    <property type="match status" value="1"/>
</dbReference>
<dbReference type="EnsemblPlants" id="AET5Gv20244600.1">
    <property type="protein sequence ID" value="AET5Gv20244600.1"/>
    <property type="gene ID" value="AET5Gv20244600"/>
</dbReference>
<evidence type="ECO:0000256" key="1">
    <source>
        <dbReference type="PROSITE-ProRule" id="PRU00047"/>
    </source>
</evidence>
<evidence type="ECO:0000313" key="4">
    <source>
        <dbReference type="Proteomes" id="UP000015105"/>
    </source>
</evidence>
<feature type="domain" description="CCHC-type" evidence="2">
    <location>
        <begin position="37"/>
        <end position="53"/>
    </location>
</feature>
<reference evidence="4" key="2">
    <citation type="journal article" date="2017" name="Nat. Plants">
        <title>The Aegilops tauschii genome reveals multiple impacts of transposons.</title>
        <authorList>
            <person name="Zhao G."/>
            <person name="Zou C."/>
            <person name="Li K."/>
            <person name="Wang K."/>
            <person name="Li T."/>
            <person name="Gao L."/>
            <person name="Zhang X."/>
            <person name="Wang H."/>
            <person name="Yang Z."/>
            <person name="Liu X."/>
            <person name="Jiang W."/>
            <person name="Mao L."/>
            <person name="Kong X."/>
            <person name="Jiao Y."/>
            <person name="Jia J."/>
        </authorList>
    </citation>
    <scope>NUCLEOTIDE SEQUENCE [LARGE SCALE GENOMIC DNA]</scope>
    <source>
        <strain evidence="4">cv. AL8/78</strain>
    </source>
</reference>
<dbReference type="AlphaFoldDB" id="A0A453JZD2"/>
<dbReference type="InterPro" id="IPR001878">
    <property type="entry name" value="Znf_CCHC"/>
</dbReference>
<dbReference type="GO" id="GO:0008270">
    <property type="term" value="F:zinc ion binding"/>
    <property type="evidence" value="ECO:0007669"/>
    <property type="project" value="UniProtKB-KW"/>
</dbReference>
<keyword evidence="1" id="KW-0862">Zinc</keyword>
<protein>
    <recommendedName>
        <fullName evidence="2">CCHC-type domain-containing protein</fullName>
    </recommendedName>
</protein>
<dbReference type="Gene3D" id="4.10.60.10">
    <property type="entry name" value="Zinc finger, CCHC-type"/>
    <property type="match status" value="1"/>
</dbReference>
<keyword evidence="1" id="KW-0479">Metal-binding</keyword>
<name>A0A453JZD2_AEGTS</name>
<organism evidence="3 4">
    <name type="scientific">Aegilops tauschii subsp. strangulata</name>
    <name type="common">Goatgrass</name>
    <dbReference type="NCBI Taxonomy" id="200361"/>
    <lineage>
        <taxon>Eukaryota</taxon>
        <taxon>Viridiplantae</taxon>
        <taxon>Streptophyta</taxon>
        <taxon>Embryophyta</taxon>
        <taxon>Tracheophyta</taxon>
        <taxon>Spermatophyta</taxon>
        <taxon>Magnoliopsida</taxon>
        <taxon>Liliopsida</taxon>
        <taxon>Poales</taxon>
        <taxon>Poaceae</taxon>
        <taxon>BOP clade</taxon>
        <taxon>Pooideae</taxon>
        <taxon>Triticodae</taxon>
        <taxon>Triticeae</taxon>
        <taxon>Triticinae</taxon>
        <taxon>Aegilops</taxon>
    </lineage>
</organism>
<proteinExistence type="predicted"/>
<dbReference type="Gramene" id="AET5Gv20244600.1">
    <property type="protein sequence ID" value="AET5Gv20244600.1"/>
    <property type="gene ID" value="AET5Gv20244600"/>
</dbReference>
<keyword evidence="1" id="KW-0863">Zinc-finger</keyword>
<dbReference type="SMART" id="SM00343">
    <property type="entry name" value="ZnF_C2HC"/>
    <property type="match status" value="2"/>
</dbReference>
<dbReference type="SUPFAM" id="SSF57756">
    <property type="entry name" value="Retrovirus zinc finger-like domains"/>
    <property type="match status" value="1"/>
</dbReference>
<reference evidence="3" key="5">
    <citation type="journal article" date="2021" name="G3 (Bethesda)">
        <title>Aegilops tauschii genome assembly Aet v5.0 features greater sequence contiguity and improved annotation.</title>
        <authorList>
            <person name="Wang L."/>
            <person name="Zhu T."/>
            <person name="Rodriguez J.C."/>
            <person name="Deal K.R."/>
            <person name="Dubcovsky J."/>
            <person name="McGuire P.E."/>
            <person name="Lux T."/>
            <person name="Spannagl M."/>
            <person name="Mayer K.F.X."/>
            <person name="Baldrich P."/>
            <person name="Meyers B.C."/>
            <person name="Huo N."/>
            <person name="Gu Y.Q."/>
            <person name="Zhou H."/>
            <person name="Devos K.M."/>
            <person name="Bennetzen J.L."/>
            <person name="Unver T."/>
            <person name="Budak H."/>
            <person name="Gulick P.J."/>
            <person name="Galiba G."/>
            <person name="Kalapos B."/>
            <person name="Nelson D.R."/>
            <person name="Li P."/>
            <person name="You F.M."/>
            <person name="Luo M.C."/>
            <person name="Dvorak J."/>
        </authorList>
    </citation>
    <scope>NUCLEOTIDE SEQUENCE [LARGE SCALE GENOMIC DNA]</scope>
    <source>
        <strain evidence="3">cv. AL8/78</strain>
    </source>
</reference>
<accession>A0A453JZD2</accession>
<keyword evidence="4" id="KW-1185">Reference proteome</keyword>
<evidence type="ECO:0000259" key="2">
    <source>
        <dbReference type="PROSITE" id="PS50158"/>
    </source>
</evidence>
<dbReference type="Proteomes" id="UP000015105">
    <property type="component" value="Chromosome 5D"/>
</dbReference>
<reference evidence="3" key="4">
    <citation type="submission" date="2019-03" db="UniProtKB">
        <authorList>
            <consortium name="EnsemblPlants"/>
        </authorList>
    </citation>
    <scope>IDENTIFICATION</scope>
</reference>
<dbReference type="InterPro" id="IPR036875">
    <property type="entry name" value="Znf_CCHC_sf"/>
</dbReference>
<dbReference type="GO" id="GO:0003676">
    <property type="term" value="F:nucleic acid binding"/>
    <property type="evidence" value="ECO:0007669"/>
    <property type="project" value="InterPro"/>
</dbReference>
<reference evidence="3" key="3">
    <citation type="journal article" date="2017" name="Nature">
        <title>Genome sequence of the progenitor of the wheat D genome Aegilops tauschii.</title>
        <authorList>
            <person name="Luo M.C."/>
            <person name="Gu Y.Q."/>
            <person name="Puiu D."/>
            <person name="Wang H."/>
            <person name="Twardziok S.O."/>
            <person name="Deal K.R."/>
            <person name="Huo N."/>
            <person name="Zhu T."/>
            <person name="Wang L."/>
            <person name="Wang Y."/>
            <person name="McGuire P.E."/>
            <person name="Liu S."/>
            <person name="Long H."/>
            <person name="Ramasamy R.K."/>
            <person name="Rodriguez J.C."/>
            <person name="Van S.L."/>
            <person name="Yuan L."/>
            <person name="Wang Z."/>
            <person name="Xia Z."/>
            <person name="Xiao L."/>
            <person name="Anderson O.D."/>
            <person name="Ouyang S."/>
            <person name="Liang Y."/>
            <person name="Zimin A.V."/>
            <person name="Pertea G."/>
            <person name="Qi P."/>
            <person name="Bennetzen J.L."/>
            <person name="Dai X."/>
            <person name="Dawson M.W."/>
            <person name="Muller H.G."/>
            <person name="Kugler K."/>
            <person name="Rivarola-Duarte L."/>
            <person name="Spannagl M."/>
            <person name="Mayer K.F.X."/>
            <person name="Lu F.H."/>
            <person name="Bevan M.W."/>
            <person name="Leroy P."/>
            <person name="Li P."/>
            <person name="You F.M."/>
            <person name="Sun Q."/>
            <person name="Liu Z."/>
            <person name="Lyons E."/>
            <person name="Wicker T."/>
            <person name="Salzberg S.L."/>
            <person name="Devos K.M."/>
            <person name="Dvorak J."/>
        </authorList>
    </citation>
    <scope>NUCLEOTIDE SEQUENCE [LARGE SCALE GENOMIC DNA]</scope>
    <source>
        <strain evidence="3">cv. AL8/78</strain>
    </source>
</reference>
<evidence type="ECO:0000313" key="3">
    <source>
        <dbReference type="EnsemblPlants" id="AET5Gv20244600.1"/>
    </source>
</evidence>
<reference evidence="4" key="1">
    <citation type="journal article" date="2014" name="Science">
        <title>Ancient hybridizations among the ancestral genomes of bread wheat.</title>
        <authorList>
            <consortium name="International Wheat Genome Sequencing Consortium,"/>
            <person name="Marcussen T."/>
            <person name="Sandve S.R."/>
            <person name="Heier L."/>
            <person name="Spannagl M."/>
            <person name="Pfeifer M."/>
            <person name="Jakobsen K.S."/>
            <person name="Wulff B.B."/>
            <person name="Steuernagel B."/>
            <person name="Mayer K.F."/>
            <person name="Olsen O.A."/>
        </authorList>
    </citation>
    <scope>NUCLEOTIDE SEQUENCE [LARGE SCALE GENOMIC DNA]</scope>
    <source>
        <strain evidence="4">cv. AL8/78</strain>
    </source>
</reference>
<sequence length="68" mass="7770">DFNAVGSHEVFLSRFRGRCFRCLSKRHRRKDCRDPLRCVLCKLQGHLARECPQNPRNGRGGSASSRLG</sequence>